<comment type="caution">
    <text evidence="4">The sequence shown here is derived from an EMBL/GenBank/DDBJ whole genome shotgun (WGS) entry which is preliminary data.</text>
</comment>
<dbReference type="Pfam" id="PF00144">
    <property type="entry name" value="Beta-lactamase"/>
    <property type="match status" value="1"/>
</dbReference>
<dbReference type="InterPro" id="IPR001466">
    <property type="entry name" value="Beta-lactam-related"/>
</dbReference>
<dbReference type="PANTHER" id="PTHR46825">
    <property type="entry name" value="D-ALANYL-D-ALANINE-CARBOXYPEPTIDASE/ENDOPEPTIDASE AMPH"/>
    <property type="match status" value="1"/>
</dbReference>
<protein>
    <submittedName>
        <fullName evidence="4">Serine hydrolase</fullName>
    </submittedName>
</protein>
<evidence type="ECO:0000256" key="2">
    <source>
        <dbReference type="SAM" id="SignalP"/>
    </source>
</evidence>
<dbReference type="RefSeq" id="WP_145242255.1">
    <property type="nucleotide sequence ID" value="NZ_VNFF01000029.1"/>
</dbReference>
<evidence type="ECO:0000313" key="4">
    <source>
        <dbReference type="EMBL" id="TVU80152.1"/>
    </source>
</evidence>
<dbReference type="Proteomes" id="UP000317938">
    <property type="component" value="Unassembled WGS sequence"/>
</dbReference>
<dbReference type="SMART" id="SM00028">
    <property type="entry name" value="TPR"/>
    <property type="match status" value="2"/>
</dbReference>
<proteinExistence type="predicted"/>
<dbReference type="EMBL" id="VNFF01000029">
    <property type="protein sequence ID" value="TVU80152.1"/>
    <property type="molecule type" value="Genomic_DNA"/>
</dbReference>
<dbReference type="SUPFAM" id="SSF48452">
    <property type="entry name" value="TPR-like"/>
    <property type="match status" value="1"/>
</dbReference>
<keyword evidence="2" id="KW-0732">Signal</keyword>
<accession>A0ABY3F804</accession>
<keyword evidence="5" id="KW-1185">Reference proteome</keyword>
<reference evidence="4 5" key="1">
    <citation type="submission" date="2019-07" db="EMBL/GenBank/DDBJ databases">
        <title>Diversity of Bacteria from Kongsfjorden, Arctic.</title>
        <authorList>
            <person name="Yu Y."/>
        </authorList>
    </citation>
    <scope>NUCLEOTIDE SEQUENCE [LARGE SCALE GENOMIC DNA]</scope>
    <source>
        <strain evidence="4 5">SM1927</strain>
    </source>
</reference>
<gene>
    <name evidence="4" type="ORF">FQP85_20945</name>
</gene>
<dbReference type="SUPFAM" id="SSF56601">
    <property type="entry name" value="beta-lactamase/transpeptidase-like"/>
    <property type="match status" value="1"/>
</dbReference>
<keyword evidence="1" id="KW-0802">TPR repeat</keyword>
<organism evidence="4 5">
    <name type="scientific">Pseudoalteromonas neustonica</name>
    <dbReference type="NCBI Taxonomy" id="1840331"/>
    <lineage>
        <taxon>Bacteria</taxon>
        <taxon>Pseudomonadati</taxon>
        <taxon>Pseudomonadota</taxon>
        <taxon>Gammaproteobacteria</taxon>
        <taxon>Alteromonadales</taxon>
        <taxon>Pseudoalteromonadaceae</taxon>
        <taxon>Pseudoalteromonas</taxon>
    </lineage>
</organism>
<evidence type="ECO:0000259" key="3">
    <source>
        <dbReference type="Pfam" id="PF00144"/>
    </source>
</evidence>
<dbReference type="InterPro" id="IPR050491">
    <property type="entry name" value="AmpC-like"/>
</dbReference>
<dbReference type="InterPro" id="IPR012338">
    <property type="entry name" value="Beta-lactam/transpept-like"/>
</dbReference>
<evidence type="ECO:0000313" key="5">
    <source>
        <dbReference type="Proteomes" id="UP000317938"/>
    </source>
</evidence>
<dbReference type="InterPro" id="IPR019734">
    <property type="entry name" value="TPR_rpt"/>
</dbReference>
<sequence>MKLTSNMFYHTIFITALLLLSHTVIAGEHAKEMDAFIEQFHGFKQFNGNVLVAKQGKIIFEKSYGYANFEWDIKNTAETKFRIGSITKQFTALLILQLAQQNKIQLDAPLATYLPDYRQDIGNKITIRQILNHTSGLSNYTQTKTFRSKYSRNPYSVDEFIKLLCSDDLLFEPGTQFRYSNSGYFILGAVIEKVTQQRYQDVLQENIFKPLNMHNTGYDSHAKIINQRASGYSNSLDGYTNADYLDMSIPYAAGSIYSTARDLVKWDQALYTNKLINKELKKQMYTVSEQRNYALGWEVNQLDADKYGKPLTQVQHGGGIEGFNAFISRIIEDQLLVIILNNTGGAPMTPMTKGLTNIFYGKPYDGATENVDSQLYHALQNGGIAQLKSKYNQLDEQKVPLRERSINYFGYELIAMKKLDAAIAVFELNAAKYPDSANTHDSLGEAYLTANKPVLALKSYQRALELNPDSESAKQAIIKLQ</sequence>
<dbReference type="Gene3D" id="1.25.40.10">
    <property type="entry name" value="Tetratricopeptide repeat domain"/>
    <property type="match status" value="1"/>
</dbReference>
<feature type="domain" description="Beta-lactamase-related" evidence="3">
    <location>
        <begin position="49"/>
        <end position="345"/>
    </location>
</feature>
<feature type="chain" id="PRO_5045424930" evidence="2">
    <location>
        <begin position="27"/>
        <end position="481"/>
    </location>
</feature>
<dbReference type="Gene3D" id="3.40.710.10">
    <property type="entry name" value="DD-peptidase/beta-lactamase superfamily"/>
    <property type="match status" value="1"/>
</dbReference>
<dbReference type="PROSITE" id="PS50005">
    <property type="entry name" value="TPR"/>
    <property type="match status" value="1"/>
</dbReference>
<dbReference type="GO" id="GO:0016787">
    <property type="term" value="F:hydrolase activity"/>
    <property type="evidence" value="ECO:0007669"/>
    <property type="project" value="UniProtKB-KW"/>
</dbReference>
<name>A0ABY3F804_9GAMM</name>
<evidence type="ECO:0000256" key="1">
    <source>
        <dbReference type="PROSITE-ProRule" id="PRU00339"/>
    </source>
</evidence>
<feature type="repeat" description="TPR" evidence="1">
    <location>
        <begin position="437"/>
        <end position="470"/>
    </location>
</feature>
<keyword evidence="4" id="KW-0378">Hydrolase</keyword>
<dbReference type="InterPro" id="IPR011990">
    <property type="entry name" value="TPR-like_helical_dom_sf"/>
</dbReference>
<feature type="signal peptide" evidence="2">
    <location>
        <begin position="1"/>
        <end position="26"/>
    </location>
</feature>
<dbReference type="PANTHER" id="PTHR46825:SF9">
    <property type="entry name" value="BETA-LACTAMASE-RELATED DOMAIN-CONTAINING PROTEIN"/>
    <property type="match status" value="1"/>
</dbReference>